<feature type="domain" description="Luciferase" evidence="2">
    <location>
        <begin position="88"/>
        <end position="154"/>
    </location>
</feature>
<dbReference type="PANTHER" id="PTHR38695:SF1">
    <property type="entry name" value="AMINO ACID PERMEASE_ SLC12A DOMAIN-CONTAINING PROTEIN"/>
    <property type="match status" value="1"/>
</dbReference>
<dbReference type="Pfam" id="PF17648">
    <property type="entry name" value="Luciferase"/>
    <property type="match status" value="1"/>
</dbReference>
<dbReference type="PANTHER" id="PTHR38695">
    <property type="entry name" value="AMINO ACID PERMEASE_ SLC12A DOMAIN-CONTAINING PROTEIN"/>
    <property type="match status" value="1"/>
</dbReference>
<evidence type="ECO:0000313" key="4">
    <source>
        <dbReference type="Proteomes" id="UP000755104"/>
    </source>
</evidence>
<sequence>MASAPVWPASPLLLEKRAGPRPRTTQTNPHSQIDQLPRPLLSHDLIERLAALPGISLGPSGRAPYGTIGLYLSEDDARGPERAFLLPREFAHLHPEPDGSLHLPLPEPVRSRAIAAGWAEPHPLAGQPSVSPDIVMVYAPRDAEEIEIVATLVASAWAYARGAAAH</sequence>
<accession>A0ABS7J760</accession>
<evidence type="ECO:0000259" key="2">
    <source>
        <dbReference type="Pfam" id="PF17648"/>
    </source>
</evidence>
<evidence type="ECO:0000313" key="3">
    <source>
        <dbReference type="EMBL" id="MBX7481709.1"/>
    </source>
</evidence>
<keyword evidence="4" id="KW-1185">Reference proteome</keyword>
<name>A0ABS7J760_9SPHN</name>
<proteinExistence type="predicted"/>
<dbReference type="InterPro" id="IPR040841">
    <property type="entry name" value="Luciferase_dom"/>
</dbReference>
<organism evidence="3 4">
    <name type="scientific">Qipengyuania qiaonensis</name>
    <dbReference type="NCBI Taxonomy" id="2867240"/>
    <lineage>
        <taxon>Bacteria</taxon>
        <taxon>Pseudomonadati</taxon>
        <taxon>Pseudomonadota</taxon>
        <taxon>Alphaproteobacteria</taxon>
        <taxon>Sphingomonadales</taxon>
        <taxon>Erythrobacteraceae</taxon>
        <taxon>Qipengyuania</taxon>
    </lineage>
</organism>
<feature type="compositionally biased region" description="Polar residues" evidence="1">
    <location>
        <begin position="23"/>
        <end position="34"/>
    </location>
</feature>
<evidence type="ECO:0000256" key="1">
    <source>
        <dbReference type="SAM" id="MobiDB-lite"/>
    </source>
</evidence>
<feature type="region of interest" description="Disordered" evidence="1">
    <location>
        <begin position="1"/>
        <end position="35"/>
    </location>
</feature>
<dbReference type="Proteomes" id="UP000755104">
    <property type="component" value="Unassembled WGS sequence"/>
</dbReference>
<reference evidence="3 4" key="1">
    <citation type="submission" date="2021-08" db="EMBL/GenBank/DDBJ databases">
        <title>Comparative Genomics Analysis of the Genus Qipengyuania Reveals Extensive Genetic Diversity and Metabolic Versatility, Including the Description of Fifteen Novel Species.</title>
        <authorList>
            <person name="Liu Y."/>
        </authorList>
    </citation>
    <scope>NUCLEOTIDE SEQUENCE [LARGE SCALE GENOMIC DNA]</scope>
    <source>
        <strain evidence="3 4">6D47A</strain>
    </source>
</reference>
<dbReference type="InterPro" id="IPR048273">
    <property type="entry name" value="Luciferase"/>
</dbReference>
<protein>
    <submittedName>
        <fullName evidence="3">DUF5519 family protein</fullName>
    </submittedName>
</protein>
<comment type="caution">
    <text evidence="3">The sequence shown here is derived from an EMBL/GenBank/DDBJ whole genome shotgun (WGS) entry which is preliminary data.</text>
</comment>
<dbReference type="RefSeq" id="WP_221555880.1">
    <property type="nucleotide sequence ID" value="NZ_JAIGNO010000002.1"/>
</dbReference>
<dbReference type="EMBL" id="JAIGNO010000002">
    <property type="protein sequence ID" value="MBX7481709.1"/>
    <property type="molecule type" value="Genomic_DNA"/>
</dbReference>
<gene>
    <name evidence="3" type="ORF">K3174_04145</name>
</gene>